<evidence type="ECO:0000256" key="11">
    <source>
        <dbReference type="PIRSR" id="PIRSR018250-3"/>
    </source>
</evidence>
<dbReference type="InterPro" id="IPR027281">
    <property type="entry name" value="Lys1"/>
</dbReference>
<feature type="binding site" evidence="11">
    <location>
        <position position="223"/>
    </location>
    <ligand>
        <name>NAD(+)</name>
        <dbReference type="ChEBI" id="CHEBI:57540"/>
    </ligand>
</feature>
<organism evidence="15 16">
    <name type="scientific">Mangrovibacterium marinum</name>
    <dbReference type="NCBI Taxonomy" id="1639118"/>
    <lineage>
        <taxon>Bacteria</taxon>
        <taxon>Pseudomonadati</taxon>
        <taxon>Bacteroidota</taxon>
        <taxon>Bacteroidia</taxon>
        <taxon>Marinilabiliales</taxon>
        <taxon>Prolixibacteraceae</taxon>
        <taxon>Mangrovibacterium</taxon>
    </lineage>
</organism>
<name>A0A2T5C5B3_9BACT</name>
<comment type="pathway">
    <text evidence="1">Amino-acid biosynthesis; L-lysine biosynthesis via AAA pathway; L-lysine from L-alpha-aminoadipate (fungal route): step 3/3.</text>
</comment>
<dbReference type="GO" id="GO:0019878">
    <property type="term" value="P:lysine biosynthetic process via aminoadipic acid"/>
    <property type="evidence" value="ECO:0007669"/>
    <property type="project" value="UniProtKB-UniPathway"/>
</dbReference>
<reference evidence="15 16" key="1">
    <citation type="submission" date="2018-04" db="EMBL/GenBank/DDBJ databases">
        <title>Genomic Encyclopedia of Archaeal and Bacterial Type Strains, Phase II (KMG-II): from individual species to whole genera.</title>
        <authorList>
            <person name="Goeker M."/>
        </authorList>
    </citation>
    <scope>NUCLEOTIDE SEQUENCE [LARGE SCALE GENOMIC DNA]</scope>
    <source>
        <strain evidence="15 16">DSM 28823</strain>
    </source>
</reference>
<sequence length="401" mass="45577">MKIGILRETRRWKDRRVAITPETAVWIRENYPDVELFVQTSELRVHTDEEYKALGFPVVEDVSHCDVLIGVKEVEPATMTAGKTYIMFAHVAKKQGYNQSFFAAMAEKKISLIDYEYFTDTSGNRLVAFGFWAGVVGAYYAFKGIARRFLKLDIPGPDQCRDMQELHHQLRQFEMPPLKIVVTGGGRVAAGALEIIREKGIAEVSPRDFLEHKYDHAVFTRLDPEDYVVKKDGSFNLHEFYNDPIDYISNFHPYLAVADVFVACHFWNDKSPVFFTADDLNEKDFGISLIADISCDLEGPIPTTIRTSSIDDPFYDIKPDDLTEQPPFSSPQHITVMAVDNLPTALPMDASRSFARDMYTKVFPALFGTDEEGVIKRATILKDGQLTEEYRYLSDYLNGKG</sequence>
<accession>A0A2T5C5B3</accession>
<dbReference type="InterPro" id="IPR051168">
    <property type="entry name" value="AASS"/>
</dbReference>
<evidence type="ECO:0000256" key="8">
    <source>
        <dbReference type="ARBA" id="ARBA00033228"/>
    </source>
</evidence>
<keyword evidence="16" id="KW-1185">Reference proteome</keyword>
<feature type="binding site" evidence="11">
    <location>
        <begin position="186"/>
        <end position="187"/>
    </location>
    <ligand>
        <name>NAD(+)</name>
        <dbReference type="ChEBI" id="CHEBI:57540"/>
    </ligand>
</feature>
<keyword evidence="7" id="KW-1015">Disulfide bond</keyword>
<dbReference type="SUPFAM" id="SSF52283">
    <property type="entry name" value="Formate/glycerate dehydrogenase catalytic domain-like"/>
    <property type="match status" value="1"/>
</dbReference>
<comment type="caution">
    <text evidence="15">The sequence shown here is derived from an EMBL/GenBank/DDBJ whole genome shotgun (WGS) entry which is preliminary data.</text>
</comment>
<evidence type="ECO:0000256" key="7">
    <source>
        <dbReference type="ARBA" id="ARBA00023157"/>
    </source>
</evidence>
<keyword evidence="12" id="KW-0812">Transmembrane</keyword>
<protein>
    <recommendedName>
        <fullName evidence="4">Saccharopine dehydrogenase [NAD(+), L-lysine-forming]</fullName>
        <ecNumber evidence="3">1.5.1.7</ecNumber>
    </recommendedName>
    <alternativeName>
        <fullName evidence="8">Lysine--2-oxoglutarate reductase</fullName>
    </alternativeName>
</protein>
<evidence type="ECO:0000256" key="3">
    <source>
        <dbReference type="ARBA" id="ARBA00012847"/>
    </source>
</evidence>
<feature type="transmembrane region" description="Helical" evidence="12">
    <location>
        <begin position="126"/>
        <end position="142"/>
    </location>
</feature>
<dbReference type="InterPro" id="IPR036291">
    <property type="entry name" value="NAD(P)-bd_dom_sf"/>
</dbReference>
<evidence type="ECO:0000256" key="1">
    <source>
        <dbReference type="ARBA" id="ARBA00004884"/>
    </source>
</evidence>
<evidence type="ECO:0000259" key="13">
    <source>
        <dbReference type="SMART" id="SM01002"/>
    </source>
</evidence>
<dbReference type="SUPFAM" id="SSF51735">
    <property type="entry name" value="NAD(P)-binding Rossmann-fold domains"/>
    <property type="match status" value="1"/>
</dbReference>
<dbReference type="Proteomes" id="UP000243525">
    <property type="component" value="Unassembled WGS sequence"/>
</dbReference>
<keyword evidence="12" id="KW-0472">Membrane</keyword>
<evidence type="ECO:0000256" key="12">
    <source>
        <dbReference type="SAM" id="Phobius"/>
    </source>
</evidence>
<keyword evidence="12" id="KW-1133">Transmembrane helix</keyword>
<feature type="active site" description="Proton acceptor" evidence="10">
    <location>
        <position position="72"/>
    </location>
</feature>
<evidence type="ECO:0000256" key="4">
    <source>
        <dbReference type="ARBA" id="ARBA00021221"/>
    </source>
</evidence>
<dbReference type="GO" id="GO:0004754">
    <property type="term" value="F:saccharopine dehydrogenase (NAD+, L-lysine-forming) activity"/>
    <property type="evidence" value="ECO:0007669"/>
    <property type="project" value="UniProtKB-EC"/>
</dbReference>
<dbReference type="CDD" id="cd05199">
    <property type="entry name" value="SDH_like"/>
    <property type="match status" value="1"/>
</dbReference>
<keyword evidence="6" id="KW-0560">Oxidoreductase</keyword>
<dbReference type="Pfam" id="PF05222">
    <property type="entry name" value="AlaDh_PNT_N"/>
    <property type="match status" value="1"/>
</dbReference>
<dbReference type="EMBL" id="QAAD01000002">
    <property type="protein sequence ID" value="PTN10058.1"/>
    <property type="molecule type" value="Genomic_DNA"/>
</dbReference>
<dbReference type="OrthoDB" id="1141481at2"/>
<feature type="domain" description="Alanine dehydrogenase/pyridine nucleotide transhydrogenase NAD(H)-binding" evidence="13">
    <location>
        <begin position="166"/>
        <end position="338"/>
    </location>
</feature>
<evidence type="ECO:0000256" key="10">
    <source>
        <dbReference type="PIRSR" id="PIRSR018250-1"/>
    </source>
</evidence>
<dbReference type="InterPro" id="IPR007698">
    <property type="entry name" value="AlaDH/PNT_NAD(H)-bd"/>
</dbReference>
<comment type="catalytic activity">
    <reaction evidence="9">
        <text>L-saccharopine + NAD(+) + H2O = L-lysine + 2-oxoglutarate + NADH + H(+)</text>
        <dbReference type="Rhea" id="RHEA:12440"/>
        <dbReference type="ChEBI" id="CHEBI:15377"/>
        <dbReference type="ChEBI" id="CHEBI:15378"/>
        <dbReference type="ChEBI" id="CHEBI:16810"/>
        <dbReference type="ChEBI" id="CHEBI:32551"/>
        <dbReference type="ChEBI" id="CHEBI:57540"/>
        <dbReference type="ChEBI" id="CHEBI:57945"/>
        <dbReference type="ChEBI" id="CHEBI:57951"/>
        <dbReference type="EC" id="1.5.1.7"/>
    </reaction>
</comment>
<keyword evidence="11" id="KW-0520">NAD</keyword>
<evidence type="ECO:0000313" key="15">
    <source>
        <dbReference type="EMBL" id="PTN10058.1"/>
    </source>
</evidence>
<dbReference type="PANTHER" id="PTHR11133:SF22">
    <property type="entry name" value="ALPHA-AMINOADIPIC SEMIALDEHYDE SYNTHASE, MITOCHONDRIAL"/>
    <property type="match status" value="1"/>
</dbReference>
<keyword evidence="5" id="KW-0028">Amino-acid biosynthesis</keyword>
<dbReference type="PIRSF" id="PIRSF018250">
    <property type="entry name" value="Saccharopine_DH_Lys"/>
    <property type="match status" value="1"/>
</dbReference>
<dbReference type="SMART" id="SM01002">
    <property type="entry name" value="AlaDh_PNT_C"/>
    <property type="match status" value="1"/>
</dbReference>
<evidence type="ECO:0000256" key="5">
    <source>
        <dbReference type="ARBA" id="ARBA00022605"/>
    </source>
</evidence>
<evidence type="ECO:0000259" key="14">
    <source>
        <dbReference type="SMART" id="SM01003"/>
    </source>
</evidence>
<dbReference type="EC" id="1.5.1.7" evidence="3"/>
<gene>
    <name evidence="15" type="ORF">C8N47_10240</name>
</gene>
<dbReference type="SMART" id="SM01003">
    <property type="entry name" value="AlaDh_PNT_N"/>
    <property type="match status" value="1"/>
</dbReference>
<dbReference type="InterPro" id="IPR007886">
    <property type="entry name" value="AlaDH/PNT_N"/>
</dbReference>
<comment type="subunit">
    <text evidence="2">Monomer.</text>
</comment>
<feature type="active site" description="Proton donor" evidence="10">
    <location>
        <position position="90"/>
    </location>
</feature>
<dbReference type="Gene3D" id="3.40.50.720">
    <property type="entry name" value="NAD(P)-binding Rossmann-like Domain"/>
    <property type="match status" value="2"/>
</dbReference>
<dbReference type="PANTHER" id="PTHR11133">
    <property type="entry name" value="SACCHAROPINE DEHYDROGENASE"/>
    <property type="match status" value="1"/>
</dbReference>
<evidence type="ECO:0000313" key="16">
    <source>
        <dbReference type="Proteomes" id="UP000243525"/>
    </source>
</evidence>
<evidence type="ECO:0000256" key="9">
    <source>
        <dbReference type="ARBA" id="ARBA00047860"/>
    </source>
</evidence>
<proteinExistence type="predicted"/>
<evidence type="ECO:0000256" key="2">
    <source>
        <dbReference type="ARBA" id="ARBA00011245"/>
    </source>
</evidence>
<feature type="domain" description="Alanine dehydrogenase/pyridine nucleotide transhydrogenase N-terminal" evidence="14">
    <location>
        <begin position="4"/>
        <end position="136"/>
    </location>
</feature>
<dbReference type="UniPathway" id="UPA00033">
    <property type="reaction ID" value="UER00034"/>
</dbReference>
<dbReference type="AlphaFoldDB" id="A0A2T5C5B3"/>
<evidence type="ECO:0000256" key="6">
    <source>
        <dbReference type="ARBA" id="ARBA00023002"/>
    </source>
</evidence>